<protein>
    <recommendedName>
        <fullName evidence="1">Aminoglycoside phosphotransferase domain-containing protein</fullName>
    </recommendedName>
</protein>
<dbReference type="Proteomes" id="UP001221142">
    <property type="component" value="Unassembled WGS sequence"/>
</dbReference>
<comment type="caution">
    <text evidence="2">The sequence shown here is derived from an EMBL/GenBank/DDBJ whole genome shotgun (WGS) entry which is preliminary data.</text>
</comment>
<gene>
    <name evidence="2" type="ORF">FB45DRAFT_1002402</name>
</gene>
<sequence length="252" mass="28365">MARRTKIDWDEVIRNLPPPPFAYLVNPPLQSWQLDDNFVRLDLLTRDDLVAFRSASTTDSPPSISDRPTSGEPYMLYLRSPDRFGNEAVVTCGTWGIEEDTHPPVDVVLKRYPLERSGDRLIHELDVYTTIGTRLSHTPSALSIIPTLHCIVKPQWHGWAGLLLEDAGSRIAESDVWSELTLSQPERIQLYETLGQLHQAGVLHGDLAPRNIVRRSNGDFCIIDFDQSDTTHVCPGSSTCTELVQFRHDLGL</sequence>
<dbReference type="SUPFAM" id="SSF56112">
    <property type="entry name" value="Protein kinase-like (PK-like)"/>
    <property type="match status" value="1"/>
</dbReference>
<accession>A0AAD7C1D2</accession>
<proteinExistence type="predicted"/>
<dbReference type="Pfam" id="PF01636">
    <property type="entry name" value="APH"/>
    <property type="match status" value="1"/>
</dbReference>
<dbReference type="EMBL" id="JARKIF010000007">
    <property type="protein sequence ID" value="KAJ7634950.1"/>
    <property type="molecule type" value="Genomic_DNA"/>
</dbReference>
<organism evidence="2 3">
    <name type="scientific">Roridomyces roridus</name>
    <dbReference type="NCBI Taxonomy" id="1738132"/>
    <lineage>
        <taxon>Eukaryota</taxon>
        <taxon>Fungi</taxon>
        <taxon>Dikarya</taxon>
        <taxon>Basidiomycota</taxon>
        <taxon>Agaricomycotina</taxon>
        <taxon>Agaricomycetes</taxon>
        <taxon>Agaricomycetidae</taxon>
        <taxon>Agaricales</taxon>
        <taxon>Marasmiineae</taxon>
        <taxon>Mycenaceae</taxon>
        <taxon>Roridomyces</taxon>
    </lineage>
</organism>
<evidence type="ECO:0000313" key="2">
    <source>
        <dbReference type="EMBL" id="KAJ7634950.1"/>
    </source>
</evidence>
<feature type="domain" description="Aminoglycoside phosphotransferase" evidence="1">
    <location>
        <begin position="161"/>
        <end position="231"/>
    </location>
</feature>
<dbReference type="AlphaFoldDB" id="A0AAD7C1D2"/>
<evidence type="ECO:0000259" key="1">
    <source>
        <dbReference type="Pfam" id="PF01636"/>
    </source>
</evidence>
<name>A0AAD7C1D2_9AGAR</name>
<dbReference type="InterPro" id="IPR002575">
    <property type="entry name" value="Aminoglycoside_PTrfase"/>
</dbReference>
<dbReference type="InterPro" id="IPR011009">
    <property type="entry name" value="Kinase-like_dom_sf"/>
</dbReference>
<keyword evidence="3" id="KW-1185">Reference proteome</keyword>
<reference evidence="2" key="1">
    <citation type="submission" date="2023-03" db="EMBL/GenBank/DDBJ databases">
        <title>Massive genome expansion in bonnet fungi (Mycena s.s.) driven by repeated elements and novel gene families across ecological guilds.</title>
        <authorList>
            <consortium name="Lawrence Berkeley National Laboratory"/>
            <person name="Harder C.B."/>
            <person name="Miyauchi S."/>
            <person name="Viragh M."/>
            <person name="Kuo A."/>
            <person name="Thoen E."/>
            <person name="Andreopoulos B."/>
            <person name="Lu D."/>
            <person name="Skrede I."/>
            <person name="Drula E."/>
            <person name="Henrissat B."/>
            <person name="Morin E."/>
            <person name="Kohler A."/>
            <person name="Barry K."/>
            <person name="LaButti K."/>
            <person name="Morin E."/>
            <person name="Salamov A."/>
            <person name="Lipzen A."/>
            <person name="Mereny Z."/>
            <person name="Hegedus B."/>
            <person name="Baldrian P."/>
            <person name="Stursova M."/>
            <person name="Weitz H."/>
            <person name="Taylor A."/>
            <person name="Grigoriev I.V."/>
            <person name="Nagy L.G."/>
            <person name="Martin F."/>
            <person name="Kauserud H."/>
        </authorList>
    </citation>
    <scope>NUCLEOTIDE SEQUENCE</scope>
    <source>
        <strain evidence="2">9284</strain>
    </source>
</reference>
<evidence type="ECO:0000313" key="3">
    <source>
        <dbReference type="Proteomes" id="UP001221142"/>
    </source>
</evidence>
<dbReference type="Gene3D" id="1.10.510.10">
    <property type="entry name" value="Transferase(Phosphotransferase) domain 1"/>
    <property type="match status" value="1"/>
</dbReference>